<evidence type="ECO:0000256" key="8">
    <source>
        <dbReference type="SAM" id="Phobius"/>
    </source>
</evidence>
<dbReference type="SUPFAM" id="SSF49464">
    <property type="entry name" value="Carboxypeptidase regulatory domain-like"/>
    <property type="match status" value="1"/>
</dbReference>
<keyword evidence="4 7" id="KW-0812">Transmembrane</keyword>
<evidence type="ECO:0000256" key="1">
    <source>
        <dbReference type="ARBA" id="ARBA00004571"/>
    </source>
</evidence>
<comment type="similarity">
    <text evidence="7">Belongs to the TonB-dependent receptor family.</text>
</comment>
<organism evidence="10 11">
    <name type="scientific">Bacteroides oleiciplenus</name>
    <dbReference type="NCBI Taxonomy" id="626931"/>
    <lineage>
        <taxon>Bacteria</taxon>
        <taxon>Pseudomonadati</taxon>
        <taxon>Bacteroidota</taxon>
        <taxon>Bacteroidia</taxon>
        <taxon>Bacteroidales</taxon>
        <taxon>Bacteroidaceae</taxon>
        <taxon>Bacteroides</taxon>
    </lineage>
</organism>
<dbReference type="InterPro" id="IPR023997">
    <property type="entry name" value="TonB-dep_OMP_SusC/RagA_CS"/>
</dbReference>
<evidence type="ECO:0000313" key="11">
    <source>
        <dbReference type="Proteomes" id="UP000260983"/>
    </source>
</evidence>
<keyword evidence="10" id="KW-0675">Receptor</keyword>
<dbReference type="Gene3D" id="2.170.130.10">
    <property type="entry name" value="TonB-dependent receptor, plug domain"/>
    <property type="match status" value="1"/>
</dbReference>
<dbReference type="EMBL" id="QSUL01000002">
    <property type="protein sequence ID" value="RGN39257.1"/>
    <property type="molecule type" value="Genomic_DNA"/>
</dbReference>
<dbReference type="Pfam" id="PF13715">
    <property type="entry name" value="CarbopepD_reg_2"/>
    <property type="match status" value="1"/>
</dbReference>
<feature type="domain" description="TonB-dependent receptor plug" evidence="9">
    <location>
        <begin position="143"/>
        <end position="249"/>
    </location>
</feature>
<dbReference type="Gene3D" id="2.40.170.20">
    <property type="entry name" value="TonB-dependent receptor, beta-barrel domain"/>
    <property type="match status" value="1"/>
</dbReference>
<dbReference type="FunFam" id="2.170.130.10:FF:000003">
    <property type="entry name" value="SusC/RagA family TonB-linked outer membrane protein"/>
    <property type="match status" value="1"/>
</dbReference>
<dbReference type="Pfam" id="PF07715">
    <property type="entry name" value="Plug"/>
    <property type="match status" value="1"/>
</dbReference>
<sequence length="1050" mass="116400">MEKKRVFDVGALPDKWHSCWGICLITMLLFFHLPFAAYAGVNDVMSAMQSTRTIKGLVTGVNEEPLIGVLITVKGTAQGVITGADGQYEITNVAGNAILVFSYIGYVKQEIQLNGQSTLNVVMQEANEILDEVVVVGYGTQKKVTVTGAVSSVSTKELTQSPVANISNSLAGKLTGVTAIQSSGEPGYDGASIWVRGQGTYQTASGPLVIVDGIERAFGDIDPNEIESISILKDASSTAVYGVRGANGVVIVTTKRGSEGKPRINVNIQEAMLTPTRMPDYLESYDALLLYREGLANDGLNYATYTDEYIAKFRDRSNPTYQYLYPNVNWQDELLKKASFKTQANINVSGGSGAVRYYISVSYLNQGGMYKHTDLNDYDTQVRSERYNFRSNLDVDLSKRLKMELNLGGIILDNNFPGQAAGTIFSAIQKTPSFWYPMTNPDGTIGEIAGKNANPYALLTQTGYGDHHTTTLNATLGLSWDMSGLVKGLTAKGRISFDNSNWRNVERHRSYKSYSFTIDENETDLSKGTYSSVGDGDTTLGYSVNANGWRTVVLEGSLNYDRQFGRHQLGLLALYNQQQNTPSVGGGTQNAVAGLPYRRQGLVGRVTYNLDKKYYVEFNAGYNGSENFPKGKRFGFFPAVSGSWLISEENFIKDNVSWLDMLKLRASFGEVGNDQIGGSRFMYMTTWNPNMYGYNFGYVRDGWYLGGAQEATTGNPNVTWERARKVDIGLDISLFNNQLRFTGDIFYEHRTNILTTPLTIPDLAGVESLPLINAGIVDNKGFEVELEYRKNFRNASVFAVANFSYARNKIIDMTEPDYVGREWRENEGRRIGEMWGLTAIGLFESEEDIANSPKQQYGDVQPGDIKYKDLNNDNVINSEDEGFLGRINKPDKVFGLSLGGSYKGFDVSVLFQGAAGGYVWYSGDLIWPFARFANVLADVKGNYWSKNNTPEQNAKVDYPRMTSDSNPNNYQASNYWARSSDYLRLKNLEIGYSLPAALCKRLGMAGARIYLTGENLVTWDKIKVFDPEMPNNSGNYPQQKIYNVGVNLTF</sequence>
<dbReference type="InterPro" id="IPR012910">
    <property type="entry name" value="Plug_dom"/>
</dbReference>
<evidence type="ECO:0000256" key="2">
    <source>
        <dbReference type="ARBA" id="ARBA00022448"/>
    </source>
</evidence>
<keyword evidence="3 7" id="KW-1134">Transmembrane beta strand</keyword>
<dbReference type="SUPFAM" id="SSF56935">
    <property type="entry name" value="Porins"/>
    <property type="match status" value="1"/>
</dbReference>
<dbReference type="InterPro" id="IPR036942">
    <property type="entry name" value="Beta-barrel_TonB_sf"/>
</dbReference>
<keyword evidence="2 7" id="KW-0813">Transport</keyword>
<dbReference type="InterPro" id="IPR039426">
    <property type="entry name" value="TonB-dep_rcpt-like"/>
</dbReference>
<dbReference type="InterPro" id="IPR023996">
    <property type="entry name" value="TonB-dep_OMP_SusC/RagA"/>
</dbReference>
<gene>
    <name evidence="10" type="ORF">DXB65_02665</name>
</gene>
<evidence type="ECO:0000256" key="3">
    <source>
        <dbReference type="ARBA" id="ARBA00022452"/>
    </source>
</evidence>
<dbReference type="PROSITE" id="PS52016">
    <property type="entry name" value="TONB_DEPENDENT_REC_3"/>
    <property type="match status" value="1"/>
</dbReference>
<reference evidence="10 11" key="1">
    <citation type="submission" date="2018-08" db="EMBL/GenBank/DDBJ databases">
        <title>A genome reference for cultivated species of the human gut microbiota.</title>
        <authorList>
            <person name="Zou Y."/>
            <person name="Xue W."/>
            <person name="Luo G."/>
        </authorList>
    </citation>
    <scope>NUCLEOTIDE SEQUENCE [LARGE SCALE GENOMIC DNA]</scope>
    <source>
        <strain evidence="10 11">OM05-15BH</strain>
    </source>
</reference>
<protein>
    <submittedName>
        <fullName evidence="10">TonB-dependent receptor</fullName>
    </submittedName>
</protein>
<evidence type="ECO:0000259" key="9">
    <source>
        <dbReference type="Pfam" id="PF07715"/>
    </source>
</evidence>
<keyword evidence="8" id="KW-1133">Transmembrane helix</keyword>
<dbReference type="GO" id="GO:0009279">
    <property type="term" value="C:cell outer membrane"/>
    <property type="evidence" value="ECO:0007669"/>
    <property type="project" value="UniProtKB-SubCell"/>
</dbReference>
<evidence type="ECO:0000256" key="5">
    <source>
        <dbReference type="ARBA" id="ARBA00023136"/>
    </source>
</evidence>
<evidence type="ECO:0000256" key="6">
    <source>
        <dbReference type="ARBA" id="ARBA00023237"/>
    </source>
</evidence>
<keyword evidence="5 7" id="KW-0472">Membrane</keyword>
<dbReference type="Gene3D" id="2.60.40.1120">
    <property type="entry name" value="Carboxypeptidase-like, regulatory domain"/>
    <property type="match status" value="1"/>
</dbReference>
<dbReference type="Proteomes" id="UP000260983">
    <property type="component" value="Unassembled WGS sequence"/>
</dbReference>
<dbReference type="RefSeq" id="WP_117723253.1">
    <property type="nucleotide sequence ID" value="NZ_QSUL01000002.1"/>
</dbReference>
<dbReference type="NCBIfam" id="TIGR04056">
    <property type="entry name" value="OMP_RagA_SusC"/>
    <property type="match status" value="1"/>
</dbReference>
<name>A0A3E5BNR0_9BACE</name>
<comment type="caution">
    <text evidence="10">The sequence shown here is derived from an EMBL/GenBank/DDBJ whole genome shotgun (WGS) entry which is preliminary data.</text>
</comment>
<dbReference type="InterPro" id="IPR037066">
    <property type="entry name" value="Plug_dom_sf"/>
</dbReference>
<proteinExistence type="inferred from homology"/>
<accession>A0A3E5BNR0</accession>
<evidence type="ECO:0000313" key="10">
    <source>
        <dbReference type="EMBL" id="RGN39257.1"/>
    </source>
</evidence>
<dbReference type="AlphaFoldDB" id="A0A3E5BNR0"/>
<dbReference type="NCBIfam" id="TIGR04057">
    <property type="entry name" value="SusC_RagA_signa"/>
    <property type="match status" value="1"/>
</dbReference>
<dbReference type="InterPro" id="IPR008969">
    <property type="entry name" value="CarboxyPept-like_regulatory"/>
</dbReference>
<evidence type="ECO:0000256" key="7">
    <source>
        <dbReference type="PROSITE-ProRule" id="PRU01360"/>
    </source>
</evidence>
<evidence type="ECO:0000256" key="4">
    <source>
        <dbReference type="ARBA" id="ARBA00022692"/>
    </source>
</evidence>
<feature type="transmembrane region" description="Helical" evidence="8">
    <location>
        <begin position="20"/>
        <end position="41"/>
    </location>
</feature>
<comment type="subcellular location">
    <subcellularLocation>
        <location evidence="1 7">Cell outer membrane</location>
        <topology evidence="1 7">Multi-pass membrane protein</topology>
    </subcellularLocation>
</comment>
<keyword evidence="6 7" id="KW-0998">Cell outer membrane</keyword>